<evidence type="ECO:0000313" key="2">
    <source>
        <dbReference type="EMBL" id="PEW06066.1"/>
    </source>
</evidence>
<protein>
    <submittedName>
        <fullName evidence="2">Uncharacterized protein</fullName>
    </submittedName>
</protein>
<accession>A0A2A8Q1R6</accession>
<dbReference type="Proteomes" id="UP000220635">
    <property type="component" value="Unassembled WGS sequence"/>
</dbReference>
<feature type="transmembrane region" description="Helical" evidence="1">
    <location>
        <begin position="6"/>
        <end position="24"/>
    </location>
</feature>
<comment type="caution">
    <text evidence="2">The sequence shown here is derived from an EMBL/GenBank/DDBJ whole genome shotgun (WGS) entry which is preliminary data.</text>
</comment>
<reference evidence="2 3" key="1">
    <citation type="submission" date="2017-09" db="EMBL/GenBank/DDBJ databases">
        <title>Large-scale bioinformatics analysis of Bacillus genomes uncovers conserved roles of natural products in bacterial physiology.</title>
        <authorList>
            <consortium name="Agbiome Team Llc"/>
            <person name="Bleich R.M."/>
            <person name="Grubbs K.J."/>
            <person name="Santa Maria K.C."/>
            <person name="Allen S.E."/>
            <person name="Farag S."/>
            <person name="Shank E.A."/>
            <person name="Bowers A."/>
        </authorList>
    </citation>
    <scope>NUCLEOTIDE SEQUENCE [LARGE SCALE GENOMIC DNA]</scope>
    <source>
        <strain evidence="2 3">AFS010695</strain>
    </source>
</reference>
<dbReference type="AlphaFoldDB" id="A0A2A8Q1R6"/>
<keyword evidence="1" id="KW-0472">Membrane</keyword>
<sequence length="48" mass="5766">MLSVLFAMVPLVFLILIWDNLRLIRNNSEQQIKQNEQIIKLLEENKQK</sequence>
<keyword evidence="1" id="KW-0812">Transmembrane</keyword>
<name>A0A2A8Q1R6_BACCE</name>
<dbReference type="EMBL" id="NTWE01000010">
    <property type="protein sequence ID" value="PEW06066.1"/>
    <property type="molecule type" value="Genomic_DNA"/>
</dbReference>
<proteinExistence type="predicted"/>
<evidence type="ECO:0000313" key="3">
    <source>
        <dbReference type="Proteomes" id="UP000220635"/>
    </source>
</evidence>
<evidence type="ECO:0000256" key="1">
    <source>
        <dbReference type="SAM" id="Phobius"/>
    </source>
</evidence>
<keyword evidence="1" id="KW-1133">Transmembrane helix</keyword>
<gene>
    <name evidence="2" type="ORF">CN425_02605</name>
</gene>
<organism evidence="2 3">
    <name type="scientific">Bacillus cereus</name>
    <dbReference type="NCBI Taxonomy" id="1396"/>
    <lineage>
        <taxon>Bacteria</taxon>
        <taxon>Bacillati</taxon>
        <taxon>Bacillota</taxon>
        <taxon>Bacilli</taxon>
        <taxon>Bacillales</taxon>
        <taxon>Bacillaceae</taxon>
        <taxon>Bacillus</taxon>
        <taxon>Bacillus cereus group</taxon>
    </lineage>
</organism>